<dbReference type="Gene3D" id="3.50.50.60">
    <property type="entry name" value="FAD/NAD(P)-binding domain"/>
    <property type="match status" value="1"/>
</dbReference>
<keyword evidence="3" id="KW-1185">Reference proteome</keyword>
<keyword evidence="1" id="KW-0560">Oxidoreductase</keyword>
<dbReference type="PROSITE" id="PS51257">
    <property type="entry name" value="PROKAR_LIPOPROTEIN"/>
    <property type="match status" value="1"/>
</dbReference>
<dbReference type="PANTHER" id="PTHR43539:SF78">
    <property type="entry name" value="FLAVIN-CONTAINING MONOOXYGENASE"/>
    <property type="match status" value="1"/>
</dbReference>
<dbReference type="EMBL" id="CP117454">
    <property type="protein sequence ID" value="WLG83011.1"/>
    <property type="molecule type" value="Genomic_DNA"/>
</dbReference>
<organism evidence="2 3">
    <name type="scientific">Pseudomonas cucumis</name>
    <dbReference type="NCBI Taxonomy" id="2954082"/>
    <lineage>
        <taxon>Bacteria</taxon>
        <taxon>Pseudomonadati</taxon>
        <taxon>Pseudomonadota</taxon>
        <taxon>Gammaproteobacteria</taxon>
        <taxon>Pseudomonadales</taxon>
        <taxon>Pseudomonadaceae</taxon>
        <taxon>Pseudomonas</taxon>
    </lineage>
</organism>
<reference evidence="2 3" key="1">
    <citation type="submission" date="2023-02" db="EMBL/GenBank/DDBJ databases">
        <title>Evolution of Hrp T3SS in non-pathogenic Pseudomonas fluorescens.</title>
        <authorList>
            <person name="Liao K."/>
            <person name="Wei H."/>
            <person name="Gu Y."/>
        </authorList>
    </citation>
    <scope>NUCLEOTIDE SEQUENCE [LARGE SCALE GENOMIC DNA]</scope>
    <source>
        <strain evidence="2 3">FP1935</strain>
    </source>
</reference>
<accession>A0ABY9EQK6</accession>
<dbReference type="PRINTS" id="PR00469">
    <property type="entry name" value="PNDRDTASEII"/>
</dbReference>
<evidence type="ECO:0000313" key="3">
    <source>
        <dbReference type="Proteomes" id="UP001239418"/>
    </source>
</evidence>
<gene>
    <name evidence="2" type="ORF">PSH97_18040</name>
</gene>
<dbReference type="Pfam" id="PF13738">
    <property type="entry name" value="Pyr_redox_3"/>
    <property type="match status" value="1"/>
</dbReference>
<evidence type="ECO:0000313" key="2">
    <source>
        <dbReference type="EMBL" id="WLG83011.1"/>
    </source>
</evidence>
<evidence type="ECO:0000256" key="1">
    <source>
        <dbReference type="ARBA" id="ARBA00023002"/>
    </source>
</evidence>
<name>A0ABY9EQK6_9PSED</name>
<dbReference type="PANTHER" id="PTHR43539">
    <property type="entry name" value="FLAVIN-BINDING MONOOXYGENASE-LIKE PROTEIN (AFU_ORTHOLOGUE AFUA_4G09220)"/>
    <property type="match status" value="1"/>
</dbReference>
<sequence>MNVKNEPMDAIVIGAGQAGLACGWHLRQQNLRFLILDAESLPGGNWRNYYDSLRLFSPAAYSSLPGMPFPAEAKHYPLRDEVVDYLEQYANTFQLPIRQNIRVQKVRKENGLFLLQASDGQCFCSKALIVCTGGFNQPFIPDIQGLESFSGQRLHSADYRNVDGFSDQRVVVIGAANSAVQIAHELAQVSSVVLATRDSIRFFPQKILGVDFHAWLKWTGMERTRWLNDQSTPVLDDGTYRRAMKQGLFERKPMFTQVTSTGVLWADGQHTEVDSLVFATGFRPNLGFLAGLHRGGNGNLDQRNGQAEHVPGLYFVGLPKQRNFASATLRGVGPDASHIIPSLMRFIHDTSLSSDRRRLLSVRSPW</sequence>
<dbReference type="RefSeq" id="WP_305446100.1">
    <property type="nucleotide sequence ID" value="NZ_CP117453.1"/>
</dbReference>
<dbReference type="SUPFAM" id="SSF51905">
    <property type="entry name" value="FAD/NAD(P)-binding domain"/>
    <property type="match status" value="2"/>
</dbReference>
<protein>
    <submittedName>
        <fullName evidence="2">NAD(P)/FAD-dependent oxidoreductase</fullName>
    </submittedName>
</protein>
<dbReference type="PRINTS" id="PR00368">
    <property type="entry name" value="FADPNR"/>
</dbReference>
<dbReference type="Proteomes" id="UP001239418">
    <property type="component" value="Chromosome"/>
</dbReference>
<dbReference type="InterPro" id="IPR050982">
    <property type="entry name" value="Auxin_biosynth/cation_transpt"/>
</dbReference>
<dbReference type="InterPro" id="IPR036188">
    <property type="entry name" value="FAD/NAD-bd_sf"/>
</dbReference>
<proteinExistence type="predicted"/>